<comment type="caution">
    <text evidence="1">The sequence shown here is derived from an EMBL/GenBank/DDBJ whole genome shotgun (WGS) entry which is preliminary data.</text>
</comment>
<keyword evidence="2" id="KW-1185">Reference proteome</keyword>
<evidence type="ECO:0000313" key="2">
    <source>
        <dbReference type="Proteomes" id="UP000785679"/>
    </source>
</evidence>
<dbReference type="Proteomes" id="UP000785679">
    <property type="component" value="Unassembled WGS sequence"/>
</dbReference>
<gene>
    <name evidence="1" type="ORF">FGO68_gene9194</name>
</gene>
<dbReference type="AlphaFoldDB" id="A0A8J8NAX9"/>
<reference evidence="1" key="1">
    <citation type="submission" date="2019-06" db="EMBL/GenBank/DDBJ databases">
        <authorList>
            <person name="Zheng W."/>
        </authorList>
    </citation>
    <scope>NUCLEOTIDE SEQUENCE</scope>
    <source>
        <strain evidence="1">QDHG01</strain>
    </source>
</reference>
<name>A0A8J8NAX9_HALGN</name>
<evidence type="ECO:0000313" key="1">
    <source>
        <dbReference type="EMBL" id="TNV71339.1"/>
    </source>
</evidence>
<proteinExistence type="predicted"/>
<sequence length="254" mass="29270">MDIICPTLLSLIHISTNAINPLLAKNMLQKSRHILLELLSNSQSEATYGFLSLMSRFFSGVFLRTFLVLQTPIVVITITKQADMKNENYFEGVSRSLQFSKFITENRMNYNEFSRSTIIKKLQMRIYFSISTICTLLPRCKNINSSRLTPPITNRTDIKFMKFSLILSSIYRDQYPWSANYCVNGIGSVQLNSNTPNSEGSMGIIWKFILDWMKKQTSCTFAGKSTDIRGIRTMICMEFMRPQRRLMMKPLKSA</sequence>
<accession>A0A8J8NAX9</accession>
<dbReference type="EMBL" id="RRYP01029955">
    <property type="protein sequence ID" value="TNV71339.1"/>
    <property type="molecule type" value="Genomic_DNA"/>
</dbReference>
<organism evidence="1 2">
    <name type="scientific">Halteria grandinella</name>
    <dbReference type="NCBI Taxonomy" id="5974"/>
    <lineage>
        <taxon>Eukaryota</taxon>
        <taxon>Sar</taxon>
        <taxon>Alveolata</taxon>
        <taxon>Ciliophora</taxon>
        <taxon>Intramacronucleata</taxon>
        <taxon>Spirotrichea</taxon>
        <taxon>Stichotrichia</taxon>
        <taxon>Sporadotrichida</taxon>
        <taxon>Halteriidae</taxon>
        <taxon>Halteria</taxon>
    </lineage>
</organism>
<protein>
    <submittedName>
        <fullName evidence="1">Uncharacterized protein</fullName>
    </submittedName>
</protein>